<evidence type="ECO:0000256" key="1">
    <source>
        <dbReference type="SAM" id="SignalP"/>
    </source>
</evidence>
<sequence>MLLSVQKLRIAWLFMMAVYLSSGTTSAQQKPLFRVIAFFTGKNDKAHISFVNEANRNFPKLAEKNHFTYDTTSNWNNLNAEFLSKYQVVLFLDTRPETSGQREAFRHYMEHGGAWMGFHFAAFALTPSAYPQNWDWYHNEFLGSGQYKSNTWRPTSAILKAENRNHPAVRGISATIKASPNEWYQWENDLTQNKDIQILLSIDPSSFPLGTGPKQHEIWKSGYYPVVWTNRKYRMIYLNMGHNDIDYENKTDKELSFTFDNDVQNQFIINALIWLGNK</sequence>
<protein>
    <submittedName>
        <fullName evidence="3">ThuA domain-containing protein</fullName>
    </submittedName>
</protein>
<name>A0A5M8QWI3_9BACT</name>
<dbReference type="Pfam" id="PF06283">
    <property type="entry name" value="ThuA"/>
    <property type="match status" value="1"/>
</dbReference>
<dbReference type="OrthoDB" id="3296611at2"/>
<dbReference type="SUPFAM" id="SSF52317">
    <property type="entry name" value="Class I glutamine amidotransferase-like"/>
    <property type="match status" value="1"/>
</dbReference>
<dbReference type="AlphaFoldDB" id="A0A5M8QWI3"/>
<evidence type="ECO:0000313" key="4">
    <source>
        <dbReference type="Proteomes" id="UP000323994"/>
    </source>
</evidence>
<evidence type="ECO:0000313" key="3">
    <source>
        <dbReference type="EMBL" id="KAA6439184.1"/>
    </source>
</evidence>
<dbReference type="PANTHER" id="PTHR40469">
    <property type="entry name" value="SECRETED GLYCOSYL HYDROLASE"/>
    <property type="match status" value="1"/>
</dbReference>
<dbReference type="InterPro" id="IPR029062">
    <property type="entry name" value="Class_I_gatase-like"/>
</dbReference>
<dbReference type="Proteomes" id="UP000323994">
    <property type="component" value="Unassembled WGS sequence"/>
</dbReference>
<keyword evidence="4" id="KW-1185">Reference proteome</keyword>
<accession>A0A5M8QWI3</accession>
<dbReference type="Gene3D" id="3.40.50.880">
    <property type="match status" value="1"/>
</dbReference>
<comment type="caution">
    <text evidence="3">The sequence shown here is derived from an EMBL/GenBank/DDBJ whole genome shotgun (WGS) entry which is preliminary data.</text>
</comment>
<gene>
    <name evidence="3" type="ORF">FEM33_12955</name>
</gene>
<feature type="signal peptide" evidence="1">
    <location>
        <begin position="1"/>
        <end position="27"/>
    </location>
</feature>
<dbReference type="InterPro" id="IPR029010">
    <property type="entry name" value="ThuA-like"/>
</dbReference>
<proteinExistence type="predicted"/>
<keyword evidence="1" id="KW-0732">Signal</keyword>
<reference evidence="3 4" key="1">
    <citation type="submission" date="2019-05" db="EMBL/GenBank/DDBJ databases">
        <authorList>
            <person name="Qu J.-H."/>
        </authorList>
    </citation>
    <scope>NUCLEOTIDE SEQUENCE [LARGE SCALE GENOMIC DNA]</scope>
    <source>
        <strain evidence="3 4">NS28</strain>
    </source>
</reference>
<feature type="chain" id="PRO_5024292655" evidence="1">
    <location>
        <begin position="28"/>
        <end position="278"/>
    </location>
</feature>
<feature type="domain" description="ThuA-like" evidence="2">
    <location>
        <begin position="38"/>
        <end position="251"/>
    </location>
</feature>
<dbReference type="EMBL" id="VBSN01000038">
    <property type="protein sequence ID" value="KAA6439184.1"/>
    <property type="molecule type" value="Genomic_DNA"/>
</dbReference>
<dbReference type="PANTHER" id="PTHR40469:SF2">
    <property type="entry name" value="GALACTOSE-BINDING DOMAIN-LIKE SUPERFAMILY PROTEIN"/>
    <property type="match status" value="1"/>
</dbReference>
<organism evidence="3 4">
    <name type="scientific">Dyadobacter flavalbus</name>
    <dbReference type="NCBI Taxonomy" id="2579942"/>
    <lineage>
        <taxon>Bacteria</taxon>
        <taxon>Pseudomonadati</taxon>
        <taxon>Bacteroidota</taxon>
        <taxon>Cytophagia</taxon>
        <taxon>Cytophagales</taxon>
        <taxon>Spirosomataceae</taxon>
        <taxon>Dyadobacter</taxon>
    </lineage>
</organism>
<evidence type="ECO:0000259" key="2">
    <source>
        <dbReference type="Pfam" id="PF06283"/>
    </source>
</evidence>